<feature type="transmembrane region" description="Helical" evidence="7">
    <location>
        <begin position="150"/>
        <end position="173"/>
    </location>
</feature>
<feature type="transmembrane region" description="Helical" evidence="7">
    <location>
        <begin position="115"/>
        <end position="138"/>
    </location>
</feature>
<feature type="transmembrane region" description="Helical" evidence="7">
    <location>
        <begin position="6"/>
        <end position="29"/>
    </location>
</feature>
<feature type="transmembrane region" description="Helical" evidence="7">
    <location>
        <begin position="194"/>
        <end position="215"/>
    </location>
</feature>
<name>A0A0H1R2B7_9EURY</name>
<dbReference type="Pfam" id="PF01914">
    <property type="entry name" value="MarC"/>
    <property type="match status" value="1"/>
</dbReference>
<evidence type="ECO:0000313" key="9">
    <source>
        <dbReference type="Proteomes" id="UP000035301"/>
    </source>
</evidence>
<evidence type="ECO:0000256" key="7">
    <source>
        <dbReference type="RuleBase" id="RU362048"/>
    </source>
</evidence>
<feature type="transmembrane region" description="Helical" evidence="7">
    <location>
        <begin position="75"/>
        <end position="94"/>
    </location>
</feature>
<dbReference type="STRING" id="1550566.SZ63_02580"/>
<comment type="subcellular location">
    <subcellularLocation>
        <location evidence="1 7">Cell membrane</location>
        <topology evidence="1 7">Multi-pass membrane protein</topology>
    </subcellularLocation>
</comment>
<dbReference type="InterPro" id="IPR002771">
    <property type="entry name" value="Multi_antbiot-R_MarC"/>
</dbReference>
<dbReference type="PANTHER" id="PTHR33508">
    <property type="entry name" value="UPF0056 MEMBRANE PROTEIN YHCE"/>
    <property type="match status" value="1"/>
</dbReference>
<dbReference type="EMBL" id="JXOJ01000001">
    <property type="protein sequence ID" value="KLK89325.1"/>
    <property type="molecule type" value="Genomic_DNA"/>
</dbReference>
<keyword evidence="5 7" id="KW-1133">Transmembrane helix</keyword>
<keyword evidence="4 7" id="KW-0812">Transmembrane</keyword>
<keyword evidence="6 7" id="KW-0472">Membrane</keyword>
<protein>
    <recommendedName>
        <fullName evidence="7">UPF0056 membrane protein</fullName>
    </recommendedName>
</protein>
<accession>A0A0H1R2B7</accession>
<dbReference type="RefSeq" id="WP_048180536.1">
    <property type="nucleotide sequence ID" value="NZ_JXOJ01000001.1"/>
</dbReference>
<evidence type="ECO:0000256" key="5">
    <source>
        <dbReference type="ARBA" id="ARBA00022989"/>
    </source>
</evidence>
<feature type="transmembrane region" description="Helical" evidence="7">
    <location>
        <begin position="50"/>
        <end position="69"/>
    </location>
</feature>
<evidence type="ECO:0000256" key="3">
    <source>
        <dbReference type="ARBA" id="ARBA00022475"/>
    </source>
</evidence>
<dbReference type="GO" id="GO:0005886">
    <property type="term" value="C:plasma membrane"/>
    <property type="evidence" value="ECO:0007669"/>
    <property type="project" value="UniProtKB-SubCell"/>
</dbReference>
<comment type="caution">
    <text evidence="8">The sequence shown here is derived from an EMBL/GenBank/DDBJ whole genome shotgun (WGS) entry which is preliminary data.</text>
</comment>
<proteinExistence type="inferred from homology"/>
<gene>
    <name evidence="8" type="ORF">SZ63_02580</name>
</gene>
<dbReference type="Proteomes" id="UP000035301">
    <property type="component" value="Unassembled WGS sequence"/>
</dbReference>
<evidence type="ECO:0000313" key="8">
    <source>
        <dbReference type="EMBL" id="KLK89325.1"/>
    </source>
</evidence>
<dbReference type="AlphaFoldDB" id="A0A0H1R2B7"/>
<comment type="similarity">
    <text evidence="2 7">Belongs to the UPF0056 (MarC) family.</text>
</comment>
<evidence type="ECO:0000256" key="1">
    <source>
        <dbReference type="ARBA" id="ARBA00004651"/>
    </source>
</evidence>
<keyword evidence="9" id="KW-1185">Reference proteome</keyword>
<evidence type="ECO:0000256" key="2">
    <source>
        <dbReference type="ARBA" id="ARBA00009784"/>
    </source>
</evidence>
<dbReference type="PATRIC" id="fig|1550566.3.peg.548"/>
<dbReference type="NCBIfam" id="TIGR00427">
    <property type="entry name" value="NAAT family transporter"/>
    <property type="match status" value="1"/>
</dbReference>
<dbReference type="OrthoDB" id="10856at2157"/>
<reference evidence="8 9" key="1">
    <citation type="journal article" date="2015" name="Int. J. Syst. Evol. Microbiol.">
        <title>Methanoculleus sediminis sp. nov., a methanogen from sediments near a submarine mud volcano.</title>
        <authorList>
            <person name="Chen S.C."/>
            <person name="Chen M.F."/>
            <person name="Lai M.C."/>
            <person name="Weng C.Y."/>
            <person name="Wu S.Y."/>
            <person name="Lin S."/>
            <person name="Yang T.F."/>
            <person name="Chen P.C."/>
        </authorList>
    </citation>
    <scope>NUCLEOTIDE SEQUENCE [LARGE SCALE GENOMIC DNA]</scope>
    <source>
        <strain evidence="8 9">S3Fa</strain>
    </source>
</reference>
<evidence type="ECO:0000256" key="6">
    <source>
        <dbReference type="ARBA" id="ARBA00023136"/>
    </source>
</evidence>
<dbReference type="PANTHER" id="PTHR33508:SF1">
    <property type="entry name" value="UPF0056 MEMBRANE PROTEIN YHCE"/>
    <property type="match status" value="1"/>
</dbReference>
<keyword evidence="3" id="KW-1003">Cell membrane</keyword>
<organism evidence="8 9">
    <name type="scientific">Methanoculleus sediminis</name>
    <dbReference type="NCBI Taxonomy" id="1550566"/>
    <lineage>
        <taxon>Archaea</taxon>
        <taxon>Methanobacteriati</taxon>
        <taxon>Methanobacteriota</taxon>
        <taxon>Stenosarchaea group</taxon>
        <taxon>Methanomicrobia</taxon>
        <taxon>Methanomicrobiales</taxon>
        <taxon>Methanomicrobiaceae</taxon>
        <taxon>Methanoculleus</taxon>
    </lineage>
</organism>
<evidence type="ECO:0000256" key="4">
    <source>
        <dbReference type="ARBA" id="ARBA00022692"/>
    </source>
</evidence>
<sequence length="223" mass="23852">MADLLSFVLLSFSSILIVVNPLAATLIFVSLTGTMDQAAKLRVARDASRFALIILLLFTIAGGWILQLFGISIEAFRIAGGLLLFGIGMDMVYAKTSRTKMTATEKYEGQDADDIAVMPLAIPMITGPGAITSAIVLMNEAMGMNEAMEMNVAAIAVVPLAAVTAIGITYYMMQNADVIVRRIGQREYRAANRLMGMLLIAIAVQFILIGIRTAFPILTGGIA</sequence>